<dbReference type="InterPro" id="IPR003961">
    <property type="entry name" value="FN3_dom"/>
</dbReference>
<evidence type="ECO:0000313" key="4">
    <source>
        <dbReference type="EMBL" id="RKS25481.1"/>
    </source>
</evidence>
<dbReference type="Gene3D" id="2.60.40.10">
    <property type="entry name" value="Immunoglobulins"/>
    <property type="match status" value="2"/>
</dbReference>
<dbReference type="InterPro" id="IPR036116">
    <property type="entry name" value="FN3_sf"/>
</dbReference>
<gene>
    <name evidence="4" type="ORF">CLV94_0515</name>
</gene>
<feature type="signal peptide" evidence="2">
    <location>
        <begin position="1"/>
        <end position="22"/>
    </location>
</feature>
<dbReference type="OrthoDB" id="1233892at2"/>
<dbReference type="PANTHER" id="PTHR46708">
    <property type="entry name" value="TENASCIN"/>
    <property type="match status" value="1"/>
</dbReference>
<feature type="domain" description="Fibronectin type-III" evidence="3">
    <location>
        <begin position="29"/>
        <end position="120"/>
    </location>
</feature>
<comment type="caution">
    <text evidence="4">The sequence shown here is derived from an EMBL/GenBank/DDBJ whole genome shotgun (WGS) entry which is preliminary data.</text>
</comment>
<protein>
    <recommendedName>
        <fullName evidence="3">Fibronectin type-III domain-containing protein</fullName>
    </recommendedName>
</protein>
<keyword evidence="2" id="KW-0732">Signal</keyword>
<evidence type="ECO:0000259" key="3">
    <source>
        <dbReference type="PROSITE" id="PS50853"/>
    </source>
</evidence>
<dbReference type="CDD" id="cd00063">
    <property type="entry name" value="FN3"/>
    <property type="match status" value="1"/>
</dbReference>
<dbReference type="EMBL" id="RBLC01000001">
    <property type="protein sequence ID" value="RKS25481.1"/>
    <property type="molecule type" value="Genomic_DNA"/>
</dbReference>
<reference evidence="4 5" key="1">
    <citation type="submission" date="2018-10" db="EMBL/GenBank/DDBJ databases">
        <title>Genomic Encyclopedia of Archaeal and Bacterial Type Strains, Phase II (KMG-II): from individual species to whole genera.</title>
        <authorList>
            <person name="Goeker M."/>
        </authorList>
    </citation>
    <scope>NUCLEOTIDE SEQUENCE [LARGE SCALE GENOMIC DNA]</scope>
    <source>
        <strain evidence="4 5">DSM 29537</strain>
    </source>
</reference>
<accession>A0A495MHK3</accession>
<evidence type="ECO:0000256" key="2">
    <source>
        <dbReference type="SAM" id="SignalP"/>
    </source>
</evidence>
<dbReference type="AlphaFoldDB" id="A0A495MHK3"/>
<dbReference type="InterPro" id="IPR050991">
    <property type="entry name" value="ECM_Regulatory_Proteins"/>
</dbReference>
<dbReference type="PROSITE" id="PS51257">
    <property type="entry name" value="PROKAR_LIPOPROTEIN"/>
    <property type="match status" value="1"/>
</dbReference>
<keyword evidence="1" id="KW-0677">Repeat</keyword>
<dbReference type="RefSeq" id="WP_121374877.1">
    <property type="nucleotide sequence ID" value="NZ_RBLC01000001.1"/>
</dbReference>
<evidence type="ECO:0000313" key="5">
    <source>
        <dbReference type="Proteomes" id="UP000277579"/>
    </source>
</evidence>
<evidence type="ECO:0000256" key="1">
    <source>
        <dbReference type="ARBA" id="ARBA00022737"/>
    </source>
</evidence>
<feature type="chain" id="PRO_5019720630" description="Fibronectin type-III domain-containing protein" evidence="2">
    <location>
        <begin position="23"/>
        <end position="310"/>
    </location>
</feature>
<dbReference type="InterPro" id="IPR013783">
    <property type="entry name" value="Ig-like_fold"/>
</dbReference>
<dbReference type="SUPFAM" id="SSF49265">
    <property type="entry name" value="Fibronectin type III"/>
    <property type="match status" value="1"/>
</dbReference>
<organism evidence="4 5">
    <name type="scientific">Flavobacterium endophyticum</name>
    <dbReference type="NCBI Taxonomy" id="1540163"/>
    <lineage>
        <taxon>Bacteria</taxon>
        <taxon>Pseudomonadati</taxon>
        <taxon>Bacteroidota</taxon>
        <taxon>Flavobacteriia</taxon>
        <taxon>Flavobacteriales</taxon>
        <taxon>Flavobacteriaceae</taxon>
        <taxon>Flavobacterium</taxon>
    </lineage>
</organism>
<proteinExistence type="predicted"/>
<name>A0A495MHK3_9FLAO</name>
<keyword evidence="5" id="KW-1185">Reference proteome</keyword>
<sequence length="310" mass="33019">MNTKIKTLASLFIFVLFMGCSGGDDGGSNCGKVESVSFYTSPVSATLSFMPGSNANSFRIEYGATGFTPGSGTVVVTSNSQQEITGLTPSTTYDFYITGICSATENSAPYKLSSVTTQVSQCVGTTTVQIGQFYPDAVDLQFAFTGGSADHFEVEYGLAGFVLGTGTRETTSFGSSSKTISGIQASTAYDFYVRSYCSSGETTAFVKYTYTTMGSCPKPVNLNSWNISGACNAGMGETRAFSWSYLGGNPQSYTISIVQEATDNPANGNTFETSNTSISISNMYCLWNAFYVRANCTGSDRSEWAGPYYF</sequence>
<dbReference type="Proteomes" id="UP000277579">
    <property type="component" value="Unassembled WGS sequence"/>
</dbReference>
<dbReference type="PANTHER" id="PTHR46708:SF11">
    <property type="entry name" value="RECEPTOR-TYPE TYROSINE-PROTEIN PHOSPHATASE ETA-LIKE"/>
    <property type="match status" value="1"/>
</dbReference>
<dbReference type="PROSITE" id="PS50853">
    <property type="entry name" value="FN3"/>
    <property type="match status" value="1"/>
</dbReference>